<dbReference type="Pfam" id="PF01547">
    <property type="entry name" value="SBP_bac_1"/>
    <property type="match status" value="1"/>
</dbReference>
<comment type="caution">
    <text evidence="2">The sequence shown here is derived from an EMBL/GenBank/DDBJ whole genome shotgun (WGS) entry which is preliminary data.</text>
</comment>
<dbReference type="Proteomes" id="UP001168883">
    <property type="component" value="Unassembled WGS sequence"/>
</dbReference>
<dbReference type="EMBL" id="JAUMKJ010000009">
    <property type="protein sequence ID" value="MDO3677121.1"/>
    <property type="molecule type" value="Genomic_DNA"/>
</dbReference>
<feature type="signal peptide" evidence="1">
    <location>
        <begin position="1"/>
        <end position="19"/>
    </location>
</feature>
<reference evidence="2" key="1">
    <citation type="submission" date="2023-07" db="EMBL/GenBank/DDBJ databases">
        <authorList>
            <person name="Aktuganov G."/>
            <person name="Boyko T."/>
            <person name="Delegan Y."/>
            <person name="Galimzianova N."/>
            <person name="Gilvanova E."/>
            <person name="Korobov V."/>
            <person name="Kuzmina L."/>
            <person name="Melentiev A."/>
            <person name="Milman P."/>
            <person name="Ryabova A."/>
            <person name="Stupak E."/>
            <person name="Yasakov T."/>
            <person name="Zharikova N."/>
            <person name="Zhurenko E."/>
        </authorList>
    </citation>
    <scope>NUCLEOTIDE SEQUENCE</scope>
    <source>
        <strain evidence="2">IB-739</strain>
    </source>
</reference>
<keyword evidence="1" id="KW-0732">Signal</keyword>
<gene>
    <name evidence="2" type="ORF">Q3C12_08905</name>
</gene>
<sequence>MGKIRKTAAVTLAAALALAGCSSDSGTSTKNAGTGGAKDDKSPITFTMFAVDPNTNYENMQSPVGKKITELTGVTLKIDYPVGDPKQKIALMAASGEYPDLIFAKNDSNLIVDAGGFIDLAPLIEEHGPNLKKLYGDYLKRLKWSTKDQSIYFLGSFGVNEVQWEPKDGFQLQHQVVKELGFPQLKTLQDYENAIKTFKEKHPTIDGKPTIGLSLLADDWRIAQSVTNPALFATGGSDDGEWYIDEKTMKPVLHITRPEEKEYFRWLNHMNDVGLLDPESFVQKYDQYKAKISSRRVLAIIDSKWQYREAEQSLLQAGKPELTYGMYPITLNEKYKNKNFQSTGYSAGWGIGISKDCKDPVRAIKFLDWLASDEAQILNNWGIEGVHYTIENGKRVISKEEMEKRVKDPQYGKKTGIGVYGYPFPEYGFGVKDPSGQTYKVDSPEQIIEKYSDIEKEVLSKYNAKMWMDLYPKVSDFPVKPYGAAYQINIPQDTDGAIILQKCLELMRKRVPEAILAKPEKFDEVWDSFQSELERAGVKKLEAQFEELLKERIKLWNS</sequence>
<evidence type="ECO:0000313" key="2">
    <source>
        <dbReference type="EMBL" id="MDO3677121.1"/>
    </source>
</evidence>
<evidence type="ECO:0000256" key="1">
    <source>
        <dbReference type="SAM" id="SignalP"/>
    </source>
</evidence>
<dbReference type="PROSITE" id="PS51257">
    <property type="entry name" value="PROKAR_LIPOPROTEIN"/>
    <property type="match status" value="1"/>
</dbReference>
<dbReference type="InterPro" id="IPR006059">
    <property type="entry name" value="SBP"/>
</dbReference>
<proteinExistence type="predicted"/>
<dbReference type="PANTHER" id="PTHR43649">
    <property type="entry name" value="ARABINOSE-BINDING PROTEIN-RELATED"/>
    <property type="match status" value="1"/>
</dbReference>
<dbReference type="RefSeq" id="WP_302877994.1">
    <property type="nucleotide sequence ID" value="NZ_JAUMKJ010000009.1"/>
</dbReference>
<feature type="chain" id="PRO_5045841842" evidence="1">
    <location>
        <begin position="20"/>
        <end position="558"/>
    </location>
</feature>
<accession>A0ABT8V9P1</accession>
<protein>
    <submittedName>
        <fullName evidence="2">ABC transporter substrate-binding protein</fullName>
    </submittedName>
</protein>
<evidence type="ECO:0000313" key="3">
    <source>
        <dbReference type="Proteomes" id="UP001168883"/>
    </source>
</evidence>
<dbReference type="PANTHER" id="PTHR43649:SF12">
    <property type="entry name" value="DIACETYLCHITOBIOSE BINDING PROTEIN DASA"/>
    <property type="match status" value="1"/>
</dbReference>
<dbReference type="SUPFAM" id="SSF53850">
    <property type="entry name" value="Periplasmic binding protein-like II"/>
    <property type="match status" value="1"/>
</dbReference>
<dbReference type="InterPro" id="IPR050490">
    <property type="entry name" value="Bact_solute-bd_prot1"/>
</dbReference>
<organism evidence="2 3">
    <name type="scientific">Paenibacillus ehimensis</name>
    <dbReference type="NCBI Taxonomy" id="79264"/>
    <lineage>
        <taxon>Bacteria</taxon>
        <taxon>Bacillati</taxon>
        <taxon>Bacillota</taxon>
        <taxon>Bacilli</taxon>
        <taxon>Bacillales</taxon>
        <taxon>Paenibacillaceae</taxon>
        <taxon>Paenibacillus</taxon>
    </lineage>
</organism>
<name>A0ABT8V9P1_9BACL</name>
<keyword evidence="3" id="KW-1185">Reference proteome</keyword>
<dbReference type="CDD" id="cd13582">
    <property type="entry name" value="PBP2_AlgQ_like_3"/>
    <property type="match status" value="1"/>
</dbReference>
<dbReference type="Gene3D" id="3.40.190.10">
    <property type="entry name" value="Periplasmic binding protein-like II"/>
    <property type="match status" value="2"/>
</dbReference>